<gene>
    <name evidence="3" type="ORF">MAR_015712</name>
</gene>
<evidence type="ECO:0000313" key="4">
    <source>
        <dbReference type="Proteomes" id="UP001164746"/>
    </source>
</evidence>
<protein>
    <recommendedName>
        <fullName evidence="2">RRM domain-containing protein</fullName>
    </recommendedName>
</protein>
<feature type="domain" description="RRM" evidence="2">
    <location>
        <begin position="56"/>
        <end position="137"/>
    </location>
</feature>
<dbReference type="Gene3D" id="3.30.70.330">
    <property type="match status" value="2"/>
</dbReference>
<dbReference type="InterPro" id="IPR012677">
    <property type="entry name" value="Nucleotide-bd_a/b_plait_sf"/>
</dbReference>
<sequence length="202" mass="23330">MVLCSTKRVGNIEVVDIEYNEDDSLAIHWGLFLQKSPLRIFGKSVQVVLHESMKQPKILVTRLPENVDYEDVEMFFENRRRFGDTKPLDIEFNEGDHSAILTYDTEFSASFVVNRSPMKMQGSELLLRKLPIDEIMGSDVVIADNGIGKEQTQLLIEDIPEDVDKEFVEMFFESRRFNSCEVIDVDFDEKDRNAVVQFAKPE</sequence>
<dbReference type="EMBL" id="CP111023">
    <property type="protein sequence ID" value="WAR21738.1"/>
    <property type="molecule type" value="Genomic_DNA"/>
</dbReference>
<name>A0ABY7FHS2_MYAAR</name>
<evidence type="ECO:0000259" key="2">
    <source>
        <dbReference type="PROSITE" id="PS50102"/>
    </source>
</evidence>
<evidence type="ECO:0000256" key="1">
    <source>
        <dbReference type="PROSITE-ProRule" id="PRU00176"/>
    </source>
</evidence>
<evidence type="ECO:0000313" key="3">
    <source>
        <dbReference type="EMBL" id="WAR21738.1"/>
    </source>
</evidence>
<organism evidence="3 4">
    <name type="scientific">Mya arenaria</name>
    <name type="common">Soft-shell clam</name>
    <dbReference type="NCBI Taxonomy" id="6604"/>
    <lineage>
        <taxon>Eukaryota</taxon>
        <taxon>Metazoa</taxon>
        <taxon>Spiralia</taxon>
        <taxon>Lophotrochozoa</taxon>
        <taxon>Mollusca</taxon>
        <taxon>Bivalvia</taxon>
        <taxon>Autobranchia</taxon>
        <taxon>Heteroconchia</taxon>
        <taxon>Euheterodonta</taxon>
        <taxon>Imparidentia</taxon>
        <taxon>Neoheterodontei</taxon>
        <taxon>Myida</taxon>
        <taxon>Myoidea</taxon>
        <taxon>Myidae</taxon>
        <taxon>Mya</taxon>
    </lineage>
</organism>
<reference evidence="3" key="1">
    <citation type="submission" date="2022-11" db="EMBL/GenBank/DDBJ databases">
        <title>Centuries of genome instability and evolution in soft-shell clam transmissible cancer (bioRxiv).</title>
        <authorList>
            <person name="Hart S.F.M."/>
            <person name="Yonemitsu M.A."/>
            <person name="Giersch R.M."/>
            <person name="Beal B.F."/>
            <person name="Arriagada G."/>
            <person name="Davis B.W."/>
            <person name="Ostrander E.A."/>
            <person name="Goff S.P."/>
            <person name="Metzger M.J."/>
        </authorList>
    </citation>
    <scope>NUCLEOTIDE SEQUENCE</scope>
    <source>
        <strain evidence="3">MELC-2E11</strain>
        <tissue evidence="3">Siphon/mantle</tissue>
    </source>
</reference>
<keyword evidence="4" id="KW-1185">Reference proteome</keyword>
<feature type="non-terminal residue" evidence="3">
    <location>
        <position position="202"/>
    </location>
</feature>
<dbReference type="Pfam" id="PF23085">
    <property type="entry name" value="RRM_PARP14_3"/>
    <property type="match status" value="2"/>
</dbReference>
<proteinExistence type="predicted"/>
<dbReference type="Proteomes" id="UP001164746">
    <property type="component" value="Chromosome 12"/>
</dbReference>
<dbReference type="InterPro" id="IPR000504">
    <property type="entry name" value="RRM_dom"/>
</dbReference>
<keyword evidence="1" id="KW-0694">RNA-binding</keyword>
<dbReference type="PROSITE" id="PS50102">
    <property type="entry name" value="RRM"/>
    <property type="match status" value="1"/>
</dbReference>
<accession>A0ABY7FHS2</accession>